<feature type="chain" id="PRO_5016590057" description="Outer membrane protein" evidence="1">
    <location>
        <begin position="23"/>
        <end position="213"/>
    </location>
</feature>
<accession>A0A379B258</accession>
<sequence>MKQLKNFLLALAILFTGVNAWAVNIDKNIKYSSNYLMPAYVHFKADGKNYSVTAQINIPLYNIKFYANGTQGNQQFDMFSYQDTRNDKVYAKTNIKGNSIEYGKVKSGLKTEALELPTFDLFTVAFQLSYYEKLPVNFQITNGKKLYPMTNVFVKKSERAVNIGGKNITELTYQFKTGEKSFIVKKYAGEQFPRFISYDKDGDHYELKFSGFM</sequence>
<dbReference type="Proteomes" id="UP000254280">
    <property type="component" value="Unassembled WGS sequence"/>
</dbReference>
<reference evidence="2 3" key="1">
    <citation type="submission" date="2018-06" db="EMBL/GenBank/DDBJ databases">
        <authorList>
            <consortium name="Pathogen Informatics"/>
            <person name="Doyle S."/>
        </authorList>
    </citation>
    <scope>NUCLEOTIDE SEQUENCE [LARGE SCALE GENOMIC DNA]</scope>
    <source>
        <strain evidence="2 3">NCTC10699</strain>
    </source>
</reference>
<gene>
    <name evidence="2" type="ORF">NCTC10699_00287</name>
</gene>
<evidence type="ECO:0000313" key="3">
    <source>
        <dbReference type="Proteomes" id="UP000254280"/>
    </source>
</evidence>
<dbReference type="OrthoDB" id="5672750at2"/>
<organism evidence="2 3">
    <name type="scientific">[Pasteurella] mairii</name>
    <dbReference type="NCBI Taxonomy" id="757"/>
    <lineage>
        <taxon>Bacteria</taxon>
        <taxon>Pseudomonadati</taxon>
        <taxon>Pseudomonadota</taxon>
        <taxon>Gammaproteobacteria</taxon>
        <taxon>Pasteurellales</taxon>
        <taxon>Pasteurellaceae</taxon>
    </lineage>
</organism>
<dbReference type="EMBL" id="UGSS01000002">
    <property type="protein sequence ID" value="SUB32704.1"/>
    <property type="molecule type" value="Genomic_DNA"/>
</dbReference>
<keyword evidence="1" id="KW-0732">Signal</keyword>
<name>A0A379B258_9PAST</name>
<evidence type="ECO:0008006" key="4">
    <source>
        <dbReference type="Google" id="ProtNLM"/>
    </source>
</evidence>
<proteinExistence type="predicted"/>
<feature type="signal peptide" evidence="1">
    <location>
        <begin position="1"/>
        <end position="22"/>
    </location>
</feature>
<evidence type="ECO:0000256" key="1">
    <source>
        <dbReference type="SAM" id="SignalP"/>
    </source>
</evidence>
<dbReference type="AlphaFoldDB" id="A0A379B258"/>
<protein>
    <recommendedName>
        <fullName evidence="4">Outer membrane protein</fullName>
    </recommendedName>
</protein>
<evidence type="ECO:0000313" key="2">
    <source>
        <dbReference type="EMBL" id="SUB32704.1"/>
    </source>
</evidence>
<keyword evidence="3" id="KW-1185">Reference proteome</keyword>